<protein>
    <submittedName>
        <fullName evidence="1">Uncharacterized protein</fullName>
    </submittedName>
</protein>
<dbReference type="AlphaFoldDB" id="A0ABD6DHQ3"/>
<organism evidence="1 2">
    <name type="scientific">Haloarchaeobius litoreus</name>
    <dbReference type="NCBI Taxonomy" id="755306"/>
    <lineage>
        <taxon>Archaea</taxon>
        <taxon>Methanobacteriati</taxon>
        <taxon>Methanobacteriota</taxon>
        <taxon>Stenosarchaea group</taxon>
        <taxon>Halobacteria</taxon>
        <taxon>Halobacteriales</taxon>
        <taxon>Halorubellaceae</taxon>
        <taxon>Haloarchaeobius</taxon>
    </lineage>
</organism>
<evidence type="ECO:0000313" key="2">
    <source>
        <dbReference type="Proteomes" id="UP001597034"/>
    </source>
</evidence>
<dbReference type="EMBL" id="JBHUDO010000002">
    <property type="protein sequence ID" value="MFD1645557.1"/>
    <property type="molecule type" value="Genomic_DNA"/>
</dbReference>
<gene>
    <name evidence="1" type="ORF">ACFSBL_07670</name>
</gene>
<dbReference type="Proteomes" id="UP001597034">
    <property type="component" value="Unassembled WGS sequence"/>
</dbReference>
<evidence type="ECO:0000313" key="1">
    <source>
        <dbReference type="EMBL" id="MFD1645557.1"/>
    </source>
</evidence>
<dbReference type="RefSeq" id="WP_256398927.1">
    <property type="nucleotide sequence ID" value="NZ_JANHJR010000001.1"/>
</dbReference>
<name>A0ABD6DHQ3_9EURY</name>
<proteinExistence type="predicted"/>
<comment type="caution">
    <text evidence="1">The sequence shown here is derived from an EMBL/GenBank/DDBJ whole genome shotgun (WGS) entry which is preliminary data.</text>
</comment>
<keyword evidence="2" id="KW-1185">Reference proteome</keyword>
<reference evidence="1 2" key="1">
    <citation type="journal article" date="2019" name="Int. J. Syst. Evol. Microbiol.">
        <title>The Global Catalogue of Microorganisms (GCM) 10K type strain sequencing project: providing services to taxonomists for standard genome sequencing and annotation.</title>
        <authorList>
            <consortium name="The Broad Institute Genomics Platform"/>
            <consortium name="The Broad Institute Genome Sequencing Center for Infectious Disease"/>
            <person name="Wu L."/>
            <person name="Ma J."/>
        </authorList>
    </citation>
    <scope>NUCLEOTIDE SEQUENCE [LARGE SCALE GENOMIC DNA]</scope>
    <source>
        <strain evidence="1 2">CGMCC 1.10390</strain>
    </source>
</reference>
<accession>A0ABD6DHQ3</accession>
<sequence length="62" mass="6068">MRVQSLTTVAADRFAPGRRLADAADVLADGVGAVEGGVALGGCAAEVARLAVGLVASRETTG</sequence>